<evidence type="ECO:0000313" key="1">
    <source>
        <dbReference type="EMBL" id="KAI0048158.1"/>
    </source>
</evidence>
<dbReference type="Proteomes" id="UP000814033">
    <property type="component" value="Unassembled WGS sequence"/>
</dbReference>
<proteinExistence type="predicted"/>
<sequence>MAKTLKSEPSTTVRAGGGNDVLPLPHSKRSTRSSTKQLILEEHFKTHARASVAKPPSATKNTSAPPSRAASPEPPSLGSRLMNAMRRSLGHTSSPLYTVEQEESPAKTGKSSQLSPSPKSFGASEGNADPVYTSNAPSDAMQGISSTPARPANFKAHGWVSPDQTSSPLQRGATGITSPIPMPNLGVHNIQDASQPLLKTRSSKYSLPLDLGSDPFREGESLLHEVESNAADDDSPIAARYRSPNHFTPAPTNNKGKGKAKAIPARSPPHYASPPPVFSSKHIQQHLQNLVPAVGVAGPSSFAQRKRPREETSLDDEAVDGDGEQSPPQAKRSRVDGAAVSPPVANAPREAAPESPKSPAAPVSAAHGNRPLSPLPVAPVLPGARPPMTFDERCRRVCRNVRKYDALRQDEDECDMSEDEGVEPSFGGWNNLRDRKRGWFEWWQARRNAMLQRKEEKSRRDAVRKTKERKATGEYVHPTEWTDYVPINDAEYNDLVEQMRKRRSMRELARQMRRGQRAVVSANLDPTFEIDEVDAAYESEDITEPDTEVSDPEWGFDEWEGPNYSRRESYAPRLQAGLHAKSEFWQLY</sequence>
<dbReference type="EMBL" id="MU275891">
    <property type="protein sequence ID" value="KAI0048158.1"/>
    <property type="molecule type" value="Genomic_DNA"/>
</dbReference>
<gene>
    <name evidence="1" type="ORF">FA95DRAFT_1605485</name>
</gene>
<organism evidence="1 2">
    <name type="scientific">Auriscalpium vulgare</name>
    <dbReference type="NCBI Taxonomy" id="40419"/>
    <lineage>
        <taxon>Eukaryota</taxon>
        <taxon>Fungi</taxon>
        <taxon>Dikarya</taxon>
        <taxon>Basidiomycota</taxon>
        <taxon>Agaricomycotina</taxon>
        <taxon>Agaricomycetes</taxon>
        <taxon>Russulales</taxon>
        <taxon>Auriscalpiaceae</taxon>
        <taxon>Auriscalpium</taxon>
    </lineage>
</organism>
<accession>A0ACB8RXA2</accession>
<keyword evidence="2" id="KW-1185">Reference proteome</keyword>
<reference evidence="1" key="2">
    <citation type="journal article" date="2022" name="New Phytol.">
        <title>Evolutionary transition to the ectomycorrhizal habit in the genomes of a hyperdiverse lineage of mushroom-forming fungi.</title>
        <authorList>
            <person name="Looney B."/>
            <person name="Miyauchi S."/>
            <person name="Morin E."/>
            <person name="Drula E."/>
            <person name="Courty P.E."/>
            <person name="Kohler A."/>
            <person name="Kuo A."/>
            <person name="LaButti K."/>
            <person name="Pangilinan J."/>
            <person name="Lipzen A."/>
            <person name="Riley R."/>
            <person name="Andreopoulos W."/>
            <person name="He G."/>
            <person name="Johnson J."/>
            <person name="Nolan M."/>
            <person name="Tritt A."/>
            <person name="Barry K.W."/>
            <person name="Grigoriev I.V."/>
            <person name="Nagy L.G."/>
            <person name="Hibbett D."/>
            <person name="Henrissat B."/>
            <person name="Matheny P.B."/>
            <person name="Labbe J."/>
            <person name="Martin F.M."/>
        </authorList>
    </citation>
    <scope>NUCLEOTIDE SEQUENCE</scope>
    <source>
        <strain evidence="1">FP105234-sp</strain>
    </source>
</reference>
<protein>
    <submittedName>
        <fullName evidence="1">Uncharacterized protein</fullName>
    </submittedName>
</protein>
<evidence type="ECO:0000313" key="2">
    <source>
        <dbReference type="Proteomes" id="UP000814033"/>
    </source>
</evidence>
<reference evidence="1" key="1">
    <citation type="submission" date="2021-02" db="EMBL/GenBank/DDBJ databases">
        <authorList>
            <consortium name="DOE Joint Genome Institute"/>
            <person name="Ahrendt S."/>
            <person name="Looney B.P."/>
            <person name="Miyauchi S."/>
            <person name="Morin E."/>
            <person name="Drula E."/>
            <person name="Courty P.E."/>
            <person name="Chicoki N."/>
            <person name="Fauchery L."/>
            <person name="Kohler A."/>
            <person name="Kuo A."/>
            <person name="Labutti K."/>
            <person name="Pangilinan J."/>
            <person name="Lipzen A."/>
            <person name="Riley R."/>
            <person name="Andreopoulos W."/>
            <person name="He G."/>
            <person name="Johnson J."/>
            <person name="Barry K.W."/>
            <person name="Grigoriev I.V."/>
            <person name="Nagy L."/>
            <person name="Hibbett D."/>
            <person name="Henrissat B."/>
            <person name="Matheny P.B."/>
            <person name="Labbe J."/>
            <person name="Martin F."/>
        </authorList>
    </citation>
    <scope>NUCLEOTIDE SEQUENCE</scope>
    <source>
        <strain evidence="1">FP105234-sp</strain>
    </source>
</reference>
<comment type="caution">
    <text evidence="1">The sequence shown here is derived from an EMBL/GenBank/DDBJ whole genome shotgun (WGS) entry which is preliminary data.</text>
</comment>
<name>A0ACB8RXA2_9AGAM</name>